<feature type="region of interest" description="Disordered" evidence="1">
    <location>
        <begin position="1"/>
        <end position="21"/>
    </location>
</feature>
<feature type="region of interest" description="Disordered" evidence="1">
    <location>
        <begin position="46"/>
        <end position="65"/>
    </location>
</feature>
<evidence type="ECO:0000313" key="3">
    <source>
        <dbReference type="Proteomes" id="UP001162480"/>
    </source>
</evidence>
<dbReference type="EMBL" id="OX597823">
    <property type="protein sequence ID" value="CAI9728622.1"/>
    <property type="molecule type" value="Genomic_DNA"/>
</dbReference>
<gene>
    <name evidence="2" type="ORF">OCTVUL_1B003487</name>
</gene>
<name>A0AA36B7U1_OCTVU</name>
<dbReference type="AlphaFoldDB" id="A0AA36B7U1"/>
<proteinExistence type="predicted"/>
<sequence length="94" mass="11135">MHTKTKKHTTTTIEEKTGLRLTNENDVNKRWSEHYKDLYNHKLKHDSNILDNSNNNNNNREHGDTPILQKEVEETINTLMFNKNQQALMEMKEG</sequence>
<protein>
    <submittedName>
        <fullName evidence="2">Uncharacterized protein</fullName>
    </submittedName>
</protein>
<organism evidence="2 3">
    <name type="scientific">Octopus vulgaris</name>
    <name type="common">Common octopus</name>
    <dbReference type="NCBI Taxonomy" id="6645"/>
    <lineage>
        <taxon>Eukaryota</taxon>
        <taxon>Metazoa</taxon>
        <taxon>Spiralia</taxon>
        <taxon>Lophotrochozoa</taxon>
        <taxon>Mollusca</taxon>
        <taxon>Cephalopoda</taxon>
        <taxon>Coleoidea</taxon>
        <taxon>Octopodiformes</taxon>
        <taxon>Octopoda</taxon>
        <taxon>Incirrata</taxon>
        <taxon>Octopodidae</taxon>
        <taxon>Octopus</taxon>
    </lineage>
</organism>
<reference evidence="2" key="1">
    <citation type="submission" date="2023-08" db="EMBL/GenBank/DDBJ databases">
        <authorList>
            <person name="Alioto T."/>
            <person name="Alioto T."/>
            <person name="Gomez Garrido J."/>
        </authorList>
    </citation>
    <scope>NUCLEOTIDE SEQUENCE</scope>
</reference>
<keyword evidence="3" id="KW-1185">Reference proteome</keyword>
<evidence type="ECO:0000256" key="1">
    <source>
        <dbReference type="SAM" id="MobiDB-lite"/>
    </source>
</evidence>
<dbReference type="Proteomes" id="UP001162480">
    <property type="component" value="Chromosome 10"/>
</dbReference>
<evidence type="ECO:0000313" key="2">
    <source>
        <dbReference type="EMBL" id="CAI9728622.1"/>
    </source>
</evidence>
<accession>A0AA36B7U1</accession>